<comment type="similarity">
    <text evidence="1 6">Belongs to the sigma-70 factor family. ECF subfamily.</text>
</comment>
<dbReference type="Gene3D" id="1.10.10.10">
    <property type="entry name" value="Winged helix-like DNA-binding domain superfamily/Winged helix DNA-binding domain"/>
    <property type="match status" value="1"/>
</dbReference>
<dbReference type="InterPro" id="IPR000838">
    <property type="entry name" value="RNA_pol_sigma70_ECF_CS"/>
</dbReference>
<evidence type="ECO:0000256" key="4">
    <source>
        <dbReference type="ARBA" id="ARBA00023125"/>
    </source>
</evidence>
<dbReference type="Pfam" id="PF04542">
    <property type="entry name" value="Sigma70_r2"/>
    <property type="match status" value="1"/>
</dbReference>
<dbReference type="InterPro" id="IPR013324">
    <property type="entry name" value="RNA_pol_sigma_r3/r4-like"/>
</dbReference>
<dbReference type="SUPFAM" id="SSF88659">
    <property type="entry name" value="Sigma3 and sigma4 domains of RNA polymerase sigma factors"/>
    <property type="match status" value="1"/>
</dbReference>
<evidence type="ECO:0000256" key="1">
    <source>
        <dbReference type="ARBA" id="ARBA00010641"/>
    </source>
</evidence>
<reference evidence="10" key="1">
    <citation type="submission" date="2021-09" db="EMBL/GenBank/DDBJ databases">
        <title>Fulvivirga sp. isolated from coastal sediment.</title>
        <authorList>
            <person name="Yu H."/>
        </authorList>
    </citation>
    <scope>NUCLEOTIDE SEQUENCE</scope>
    <source>
        <strain evidence="10">1062</strain>
    </source>
</reference>
<evidence type="ECO:0000256" key="2">
    <source>
        <dbReference type="ARBA" id="ARBA00023015"/>
    </source>
</evidence>
<gene>
    <name evidence="9" type="ORF">LDX50_07450</name>
    <name evidence="10" type="ORF">LDX50_13420</name>
    <name evidence="11" type="ORF">LDX50_19140</name>
</gene>
<organism evidence="10 12">
    <name type="scientific">Fulvivirga sedimenti</name>
    <dbReference type="NCBI Taxonomy" id="2879465"/>
    <lineage>
        <taxon>Bacteria</taxon>
        <taxon>Pseudomonadati</taxon>
        <taxon>Bacteroidota</taxon>
        <taxon>Cytophagia</taxon>
        <taxon>Cytophagales</taxon>
        <taxon>Fulvivirgaceae</taxon>
        <taxon>Fulvivirga</taxon>
    </lineage>
</organism>
<accession>A0A9X1HTI0</accession>
<dbReference type="AlphaFoldDB" id="A0A9X1HTI0"/>
<comment type="caution">
    <text evidence="10">The sequence shown here is derived from an EMBL/GenBank/DDBJ whole genome shotgun (WGS) entry which is preliminary data.</text>
</comment>
<evidence type="ECO:0000313" key="12">
    <source>
        <dbReference type="Proteomes" id="UP001139409"/>
    </source>
</evidence>
<dbReference type="EMBL" id="JAIXNE010000004">
    <property type="protein sequence ID" value="MCA6077005.1"/>
    <property type="molecule type" value="Genomic_DNA"/>
</dbReference>
<keyword evidence="5 6" id="KW-0804">Transcription</keyword>
<dbReference type="Gene3D" id="1.10.1740.10">
    <property type="match status" value="1"/>
</dbReference>
<dbReference type="Pfam" id="PF08281">
    <property type="entry name" value="Sigma70_r4_2"/>
    <property type="match status" value="1"/>
</dbReference>
<dbReference type="EMBL" id="JAIXNE010000003">
    <property type="protein sequence ID" value="MCA6075877.1"/>
    <property type="molecule type" value="Genomic_DNA"/>
</dbReference>
<dbReference type="InterPro" id="IPR039425">
    <property type="entry name" value="RNA_pol_sigma-70-like"/>
</dbReference>
<dbReference type="GO" id="GO:0006352">
    <property type="term" value="P:DNA-templated transcription initiation"/>
    <property type="evidence" value="ECO:0007669"/>
    <property type="project" value="InterPro"/>
</dbReference>
<dbReference type="EMBL" id="JAIXNE010000002">
    <property type="protein sequence ID" value="MCA6074700.1"/>
    <property type="molecule type" value="Genomic_DNA"/>
</dbReference>
<dbReference type="InterPro" id="IPR007627">
    <property type="entry name" value="RNA_pol_sigma70_r2"/>
</dbReference>
<feature type="domain" description="RNA polymerase sigma-70 region 2" evidence="7">
    <location>
        <begin position="13"/>
        <end position="80"/>
    </location>
</feature>
<name>A0A9X1HTI0_9BACT</name>
<dbReference type="GO" id="GO:0016987">
    <property type="term" value="F:sigma factor activity"/>
    <property type="evidence" value="ECO:0007669"/>
    <property type="project" value="UniProtKB-KW"/>
</dbReference>
<evidence type="ECO:0000259" key="7">
    <source>
        <dbReference type="Pfam" id="PF04542"/>
    </source>
</evidence>
<evidence type="ECO:0000313" key="11">
    <source>
        <dbReference type="EMBL" id="MCA6077005.1"/>
    </source>
</evidence>
<proteinExistence type="inferred from homology"/>
<evidence type="ECO:0000313" key="10">
    <source>
        <dbReference type="EMBL" id="MCA6075877.1"/>
    </source>
</evidence>
<evidence type="ECO:0000259" key="8">
    <source>
        <dbReference type="Pfam" id="PF08281"/>
    </source>
</evidence>
<evidence type="ECO:0000256" key="3">
    <source>
        <dbReference type="ARBA" id="ARBA00023082"/>
    </source>
</evidence>
<dbReference type="PANTHER" id="PTHR43133:SF51">
    <property type="entry name" value="RNA POLYMERASE SIGMA FACTOR"/>
    <property type="match status" value="1"/>
</dbReference>
<dbReference type="PROSITE" id="PS01063">
    <property type="entry name" value="SIGMA70_ECF"/>
    <property type="match status" value="1"/>
</dbReference>
<evidence type="ECO:0000256" key="5">
    <source>
        <dbReference type="ARBA" id="ARBA00023163"/>
    </source>
</evidence>
<feature type="domain" description="RNA polymerase sigma factor 70 region 4 type 2" evidence="8">
    <location>
        <begin position="111"/>
        <end position="162"/>
    </location>
</feature>
<protein>
    <recommendedName>
        <fullName evidence="6">RNA polymerase sigma factor</fullName>
    </recommendedName>
</protein>
<keyword evidence="4 6" id="KW-0238">DNA-binding</keyword>
<dbReference type="RefSeq" id="WP_225697813.1">
    <property type="nucleotide sequence ID" value="NZ_JAIXNE010000002.1"/>
</dbReference>
<keyword evidence="3 6" id="KW-0731">Sigma factor</keyword>
<dbReference type="InterPro" id="IPR036388">
    <property type="entry name" value="WH-like_DNA-bd_sf"/>
</dbReference>
<dbReference type="InterPro" id="IPR013249">
    <property type="entry name" value="RNA_pol_sigma70_r4_t2"/>
</dbReference>
<dbReference type="GO" id="GO:0003677">
    <property type="term" value="F:DNA binding"/>
    <property type="evidence" value="ECO:0007669"/>
    <property type="project" value="UniProtKB-KW"/>
</dbReference>
<dbReference type="SUPFAM" id="SSF88946">
    <property type="entry name" value="Sigma2 domain of RNA polymerase sigma factors"/>
    <property type="match status" value="1"/>
</dbReference>
<keyword evidence="12" id="KW-1185">Reference proteome</keyword>
<evidence type="ECO:0000256" key="6">
    <source>
        <dbReference type="RuleBase" id="RU000716"/>
    </source>
</evidence>
<dbReference type="Proteomes" id="UP001139409">
    <property type="component" value="Unassembled WGS sequence"/>
</dbReference>
<sequence>MYNAISTENFREIVRAHQERVYHVIRKMVIDHDDTDDLVQEVFVKVWQKRDSFNGESQLFTWIYRIAVNEALQFLRKKKRQQLIPIDEEDNMIERKLKSELSLDADEVQFQLQKAIALLPEKQKAVFIMKYYDEVPYEEMANIMGGSVGGLKASYHHAVKKIENSLKAGLNH</sequence>
<evidence type="ECO:0000313" key="9">
    <source>
        <dbReference type="EMBL" id="MCA6074700.1"/>
    </source>
</evidence>
<dbReference type="PANTHER" id="PTHR43133">
    <property type="entry name" value="RNA POLYMERASE ECF-TYPE SIGMA FACTO"/>
    <property type="match status" value="1"/>
</dbReference>
<dbReference type="InterPro" id="IPR014284">
    <property type="entry name" value="RNA_pol_sigma-70_dom"/>
</dbReference>
<dbReference type="NCBIfam" id="TIGR02937">
    <property type="entry name" value="sigma70-ECF"/>
    <property type="match status" value="1"/>
</dbReference>
<dbReference type="InterPro" id="IPR013325">
    <property type="entry name" value="RNA_pol_sigma_r2"/>
</dbReference>
<keyword evidence="2 6" id="KW-0805">Transcription regulation</keyword>